<evidence type="ECO:0000313" key="2">
    <source>
        <dbReference type="Proteomes" id="UP000057910"/>
    </source>
</evidence>
<organism evidence="1 2">
    <name type="scientific">Burkholderia ubonensis</name>
    <dbReference type="NCBI Taxonomy" id="101571"/>
    <lineage>
        <taxon>Bacteria</taxon>
        <taxon>Pseudomonadati</taxon>
        <taxon>Pseudomonadota</taxon>
        <taxon>Betaproteobacteria</taxon>
        <taxon>Burkholderiales</taxon>
        <taxon>Burkholderiaceae</taxon>
        <taxon>Burkholderia</taxon>
        <taxon>Burkholderia cepacia complex</taxon>
    </lineage>
</organism>
<protein>
    <recommendedName>
        <fullName evidence="3">DNA-binding protein</fullName>
    </recommendedName>
</protein>
<dbReference type="EMBL" id="LPAD01000104">
    <property type="protein sequence ID" value="KVN76011.1"/>
    <property type="molecule type" value="Genomic_DNA"/>
</dbReference>
<accession>A0ABD4DTV8</accession>
<dbReference type="Proteomes" id="UP000057910">
    <property type="component" value="Unassembled WGS sequence"/>
</dbReference>
<dbReference type="AlphaFoldDB" id="A0ABD4DTV8"/>
<sequence length="145" mass="15462">MNQTKRARILNLIRSRPGIREPEIRDEVELHGAIGSYIRSEIDRGHVLVEKVPLEAGGAVATYRENTLKPLELDADGGVAGRKARAPSPDTLDGSAAVDIAVSAAGVTTISKGGKSVVLTPADTQRVVAYLDRINIDQILADVLQ</sequence>
<dbReference type="RefSeq" id="WP_060041653.1">
    <property type="nucleotide sequence ID" value="NZ_LPAD01000104.1"/>
</dbReference>
<comment type="caution">
    <text evidence="1">The sequence shown here is derived from an EMBL/GenBank/DDBJ whole genome shotgun (WGS) entry which is preliminary data.</text>
</comment>
<proteinExistence type="predicted"/>
<gene>
    <name evidence="1" type="ORF">WJ68_26950</name>
</gene>
<name>A0ABD4DTV8_9BURK</name>
<reference evidence="1 2" key="1">
    <citation type="submission" date="2015-11" db="EMBL/GenBank/DDBJ databases">
        <title>Expanding the genomic diversity of Burkholderia species for the development of highly accurate diagnostics.</title>
        <authorList>
            <person name="Sahl J."/>
            <person name="Keim P."/>
            <person name="Wagner D."/>
        </authorList>
    </citation>
    <scope>NUCLEOTIDE SEQUENCE [LARGE SCALE GENOMIC DNA]</scope>
    <source>
        <strain evidence="1 2">MSMB1585WGS</strain>
    </source>
</reference>
<evidence type="ECO:0000313" key="1">
    <source>
        <dbReference type="EMBL" id="KVN76011.1"/>
    </source>
</evidence>
<evidence type="ECO:0008006" key="3">
    <source>
        <dbReference type="Google" id="ProtNLM"/>
    </source>
</evidence>